<dbReference type="GO" id="GO:0008093">
    <property type="term" value="F:cytoskeletal anchor activity"/>
    <property type="evidence" value="ECO:0007669"/>
    <property type="project" value="TreeGrafter"/>
</dbReference>
<feature type="domain" description="Protein inscuteable homologue C-terminal" evidence="2">
    <location>
        <begin position="514"/>
        <end position="977"/>
    </location>
</feature>
<dbReference type="AlphaFoldDB" id="A0AAV2RWA9"/>
<feature type="region of interest" description="Disordered" evidence="1">
    <location>
        <begin position="397"/>
        <end position="439"/>
    </location>
</feature>
<dbReference type="InterPro" id="IPR045789">
    <property type="entry name" value="Insc_C"/>
</dbReference>
<dbReference type="GO" id="GO:0045179">
    <property type="term" value="C:apical cortex"/>
    <property type="evidence" value="ECO:0007669"/>
    <property type="project" value="TreeGrafter"/>
</dbReference>
<dbReference type="GO" id="GO:0000132">
    <property type="term" value="P:establishment of mitotic spindle orientation"/>
    <property type="evidence" value="ECO:0007669"/>
    <property type="project" value="TreeGrafter"/>
</dbReference>
<dbReference type="PANTHER" id="PTHR21386:SF0">
    <property type="entry name" value="PROTEIN INSCUTEABLE HOMOLOG"/>
    <property type="match status" value="1"/>
</dbReference>
<reference evidence="3 4" key="1">
    <citation type="submission" date="2024-05" db="EMBL/GenBank/DDBJ databases">
        <authorList>
            <person name="Wallberg A."/>
        </authorList>
    </citation>
    <scope>NUCLEOTIDE SEQUENCE [LARGE SCALE GENOMIC DNA]</scope>
</reference>
<protein>
    <recommendedName>
        <fullName evidence="2">Protein inscuteable homologue C-terminal domain-containing protein</fullName>
    </recommendedName>
</protein>
<dbReference type="SMART" id="SM00185">
    <property type="entry name" value="ARM"/>
    <property type="match status" value="4"/>
</dbReference>
<dbReference type="EMBL" id="CAXKWB010036489">
    <property type="protein sequence ID" value="CAL4148330.1"/>
    <property type="molecule type" value="Genomic_DNA"/>
</dbReference>
<organism evidence="3 4">
    <name type="scientific">Meganyctiphanes norvegica</name>
    <name type="common">Northern krill</name>
    <name type="synonym">Thysanopoda norvegica</name>
    <dbReference type="NCBI Taxonomy" id="48144"/>
    <lineage>
        <taxon>Eukaryota</taxon>
        <taxon>Metazoa</taxon>
        <taxon>Ecdysozoa</taxon>
        <taxon>Arthropoda</taxon>
        <taxon>Crustacea</taxon>
        <taxon>Multicrustacea</taxon>
        <taxon>Malacostraca</taxon>
        <taxon>Eumalacostraca</taxon>
        <taxon>Eucarida</taxon>
        <taxon>Euphausiacea</taxon>
        <taxon>Euphausiidae</taxon>
        <taxon>Meganyctiphanes</taxon>
    </lineage>
</organism>
<feature type="region of interest" description="Disordered" evidence="1">
    <location>
        <begin position="1"/>
        <end position="248"/>
    </location>
</feature>
<dbReference type="GO" id="GO:0009786">
    <property type="term" value="P:regulation of asymmetric cell division"/>
    <property type="evidence" value="ECO:0007669"/>
    <property type="project" value="TreeGrafter"/>
</dbReference>
<dbReference type="InterPro" id="IPR011989">
    <property type="entry name" value="ARM-like"/>
</dbReference>
<evidence type="ECO:0000256" key="1">
    <source>
        <dbReference type="SAM" id="MobiDB-lite"/>
    </source>
</evidence>
<feature type="compositionally biased region" description="Basic and acidic residues" evidence="1">
    <location>
        <begin position="93"/>
        <end position="104"/>
    </location>
</feature>
<evidence type="ECO:0000313" key="4">
    <source>
        <dbReference type="Proteomes" id="UP001497623"/>
    </source>
</evidence>
<dbReference type="PANTHER" id="PTHR21386">
    <property type="entry name" value="INSCUTEABLE"/>
    <property type="match status" value="1"/>
</dbReference>
<dbReference type="InterPro" id="IPR039921">
    <property type="entry name" value="Inscuteable"/>
</dbReference>
<dbReference type="Pfam" id="PF19427">
    <property type="entry name" value="Insc_C"/>
    <property type="match status" value="1"/>
</dbReference>
<comment type="caution">
    <text evidence="3">The sequence shown here is derived from an EMBL/GenBank/DDBJ whole genome shotgun (WGS) entry which is preliminary data.</text>
</comment>
<dbReference type="InterPro" id="IPR000225">
    <property type="entry name" value="Armadillo"/>
</dbReference>
<feature type="compositionally biased region" description="Polar residues" evidence="1">
    <location>
        <begin position="412"/>
        <end position="439"/>
    </location>
</feature>
<feature type="compositionally biased region" description="Low complexity" evidence="1">
    <location>
        <begin position="206"/>
        <end position="244"/>
    </location>
</feature>
<dbReference type="InterPro" id="IPR038205">
    <property type="entry name" value="INSC_LBD_sf"/>
</dbReference>
<dbReference type="GO" id="GO:0045176">
    <property type="term" value="P:apical protein localization"/>
    <property type="evidence" value="ECO:0007669"/>
    <property type="project" value="TreeGrafter"/>
</dbReference>
<accession>A0AAV2RWA9</accession>
<dbReference type="InterPro" id="IPR016024">
    <property type="entry name" value="ARM-type_fold"/>
</dbReference>
<keyword evidence="4" id="KW-1185">Reference proteome</keyword>
<evidence type="ECO:0000259" key="2">
    <source>
        <dbReference type="Pfam" id="PF19427"/>
    </source>
</evidence>
<feature type="compositionally biased region" description="Basic residues" evidence="1">
    <location>
        <begin position="308"/>
        <end position="319"/>
    </location>
</feature>
<dbReference type="Gene3D" id="1.25.10.10">
    <property type="entry name" value="Leucine-rich Repeat Variant"/>
    <property type="match status" value="1"/>
</dbReference>
<name>A0AAV2RWA9_MEGNR</name>
<feature type="region of interest" description="Disordered" evidence="1">
    <location>
        <begin position="271"/>
        <end position="352"/>
    </location>
</feature>
<gene>
    <name evidence="3" type="ORF">MNOR_LOCUS30219</name>
</gene>
<dbReference type="SUPFAM" id="SSF48371">
    <property type="entry name" value="ARM repeat"/>
    <property type="match status" value="1"/>
</dbReference>
<proteinExistence type="predicted"/>
<dbReference type="CDD" id="cd21966">
    <property type="entry name" value="INSC_LBD"/>
    <property type="match status" value="1"/>
</dbReference>
<feature type="compositionally biased region" description="Polar residues" evidence="1">
    <location>
        <begin position="138"/>
        <end position="162"/>
    </location>
</feature>
<dbReference type="Proteomes" id="UP001497623">
    <property type="component" value="Unassembled WGS sequence"/>
</dbReference>
<dbReference type="GO" id="GO:0008356">
    <property type="term" value="P:asymmetric cell division"/>
    <property type="evidence" value="ECO:0007669"/>
    <property type="project" value="InterPro"/>
</dbReference>
<feature type="compositionally biased region" description="Basic and acidic residues" evidence="1">
    <location>
        <begin position="62"/>
        <end position="71"/>
    </location>
</feature>
<feature type="compositionally biased region" description="Low complexity" evidence="1">
    <location>
        <begin position="13"/>
        <end position="23"/>
    </location>
</feature>
<dbReference type="Gene3D" id="6.20.200.10">
    <property type="entry name" value="Inscuteable LGN-binding domain"/>
    <property type="match status" value="1"/>
</dbReference>
<sequence>MEFKSAVKSWFKGPGSSSSIATTPPSPPSPPRTRERGGTPFKRSRSRVFYASQSDSWPALANRDKPTRKDLGLSLGENTHAPNPAIRPSSPSHDPKEVVDKVPFMEETSSSGEDAGGASPLSSFRGSLRGSPSHRSQDSGYSDSGESTTGAHNDSDTATPSAPNSPPHVKHITRVYFGESPQHDARLYNDKIVSSSEDQKHSSYVSSSSRTSSPSTRTSSPISSTDSSPDSCNISSNRSSPICEDSSRRLDDLDELSEQLEYKSISEAARKTGAVKKRNTGLNTPARRLQRRTSSIEKLQNEPPVQSRRPRPQRARRRWSAADVQTPTGKNYVTFTTPPVVPPTTSKGTSTCDLASASNRSFSESNIGKRLGHGTPLPSENIFTCKNISAIPPLTKHLHKNAPVPSDDSEVQSRLNPTSSRNTPNNMLAASNLTSTGTSSILPRKKHVRWARIHPMDMARDIKNGSVQQWLTELCHLFEPECMNTLQSKSLPGDSGKPPSTANVRDAIHAVQRRAHQVSTEFARLCQRLEWLQFEELPKLAQSLVGHINNFLRDYGNHPKLQPQSSLGRQSRVIEQICSHLTEVCKEDSSRNSSNVNDVPSEIPHSTRQVVQVVTALGHAFTKLVDLMLSREIKVVIRAIEEPSIEVDTSTIQATVSHLTSLGVDGGHICRLIARLGGIRALLGLCLEPRLRKVRVSALRALATVCCVVEGIQELEKNGGIEVVSDILCDDKCPEDERSEAAGVLAQITSPWVENNLRLPALHKHMDSIVKALTGLGSSTRSAEIFLLASAALANLTFLDGGCVSAMLAAGTHKVLIQAQGDNTDLSIFTKDQISTVLANLAGSREAAREVVEAGGVACLLSLLHTKSASDKHLTEVTTSERVQQKSAIALSRLCGEECAARKLVELGGADRLVQLCKDDVERNHSDAVLVACLAALRKMSSTLGPEELLGIDAAELVEPRLLDSFLIYSSRQESYV</sequence>
<evidence type="ECO:0000313" key="3">
    <source>
        <dbReference type="EMBL" id="CAL4148330.1"/>
    </source>
</evidence>